<gene>
    <name evidence="1" type="ORF">LCGC14_2057040</name>
</gene>
<dbReference type="AlphaFoldDB" id="A0A0F9H0R8"/>
<comment type="caution">
    <text evidence="1">The sequence shown here is derived from an EMBL/GenBank/DDBJ whole genome shotgun (WGS) entry which is preliminary data.</text>
</comment>
<evidence type="ECO:0000313" key="1">
    <source>
        <dbReference type="EMBL" id="KKL75220.1"/>
    </source>
</evidence>
<name>A0A0F9H0R8_9ZZZZ</name>
<sequence length="162" mass="17925">MPEEGKLQMVSFARDIAADDFGAAPVEMGARGEAVELWGLHLITGEMAVVVSQSLMVALSSNPRHELTPPGGEDAFVLDPALYGMALVRKSTHTNVGEISIPQAFVPLYGIVRPRRQILVWSFIRPAANVVFRVEIYYRPVSLNKPDLDALNLKYGKYRRMA</sequence>
<accession>A0A0F9H0R8</accession>
<reference evidence="1" key="1">
    <citation type="journal article" date="2015" name="Nature">
        <title>Complex archaea that bridge the gap between prokaryotes and eukaryotes.</title>
        <authorList>
            <person name="Spang A."/>
            <person name="Saw J.H."/>
            <person name="Jorgensen S.L."/>
            <person name="Zaremba-Niedzwiedzka K."/>
            <person name="Martijn J."/>
            <person name="Lind A.E."/>
            <person name="van Eijk R."/>
            <person name="Schleper C."/>
            <person name="Guy L."/>
            <person name="Ettema T.J."/>
        </authorList>
    </citation>
    <scope>NUCLEOTIDE SEQUENCE</scope>
</reference>
<protein>
    <submittedName>
        <fullName evidence="1">Uncharacterized protein</fullName>
    </submittedName>
</protein>
<organism evidence="1">
    <name type="scientific">marine sediment metagenome</name>
    <dbReference type="NCBI Taxonomy" id="412755"/>
    <lineage>
        <taxon>unclassified sequences</taxon>
        <taxon>metagenomes</taxon>
        <taxon>ecological metagenomes</taxon>
    </lineage>
</organism>
<dbReference type="EMBL" id="LAZR01024411">
    <property type="protein sequence ID" value="KKL75220.1"/>
    <property type="molecule type" value="Genomic_DNA"/>
</dbReference>
<proteinExistence type="predicted"/>